<organism evidence="3">
    <name type="scientific">Brugia pahangi</name>
    <name type="common">Filarial nematode worm</name>
    <dbReference type="NCBI Taxonomy" id="6280"/>
    <lineage>
        <taxon>Eukaryota</taxon>
        <taxon>Metazoa</taxon>
        <taxon>Ecdysozoa</taxon>
        <taxon>Nematoda</taxon>
        <taxon>Chromadorea</taxon>
        <taxon>Rhabditida</taxon>
        <taxon>Spirurina</taxon>
        <taxon>Spiruromorpha</taxon>
        <taxon>Filarioidea</taxon>
        <taxon>Onchocercidae</taxon>
        <taxon>Brugia</taxon>
    </lineage>
</organism>
<evidence type="ECO:0000313" key="2">
    <source>
        <dbReference type="Proteomes" id="UP000278627"/>
    </source>
</evidence>
<name>A0A0N4TF16_BRUPA</name>
<reference evidence="1 2" key="2">
    <citation type="submission" date="2018-11" db="EMBL/GenBank/DDBJ databases">
        <authorList>
            <consortium name="Pathogen Informatics"/>
        </authorList>
    </citation>
    <scope>NUCLEOTIDE SEQUENCE [LARGE SCALE GENOMIC DNA]</scope>
</reference>
<evidence type="ECO:0000313" key="3">
    <source>
        <dbReference type="WBParaSite" id="BPAG_0000680401-mRNA-1"/>
    </source>
</evidence>
<accession>A0A0N4TF16</accession>
<gene>
    <name evidence="1" type="ORF">BPAG_LOCUS6766</name>
</gene>
<reference evidence="3" key="1">
    <citation type="submission" date="2017-02" db="UniProtKB">
        <authorList>
            <consortium name="WormBaseParasite"/>
        </authorList>
    </citation>
    <scope>IDENTIFICATION</scope>
</reference>
<dbReference type="WBParaSite" id="BPAG_0000680401-mRNA-1">
    <property type="protein sequence ID" value="BPAG_0000680401-mRNA-1"/>
    <property type="gene ID" value="BPAG_0000680401"/>
</dbReference>
<keyword evidence="2" id="KW-1185">Reference proteome</keyword>
<protein>
    <submittedName>
        <fullName evidence="3">Secreted protein</fullName>
    </submittedName>
</protein>
<proteinExistence type="predicted"/>
<dbReference type="EMBL" id="UZAD01006645">
    <property type="protein sequence ID" value="VDN87952.1"/>
    <property type="molecule type" value="Genomic_DNA"/>
</dbReference>
<dbReference type="AlphaFoldDB" id="A0A0N4TF16"/>
<sequence>MRTSIFPVSRNHERFHLQLFLIALLTSPPIQKCINLQSKLEQFQVKRKCHAKTCSERPLGQKYVSFVSSGPVWSGTASEEFSRLTLITSPLLLQHLGEKTSDK</sequence>
<evidence type="ECO:0000313" key="1">
    <source>
        <dbReference type="EMBL" id="VDN87952.1"/>
    </source>
</evidence>
<dbReference type="Proteomes" id="UP000278627">
    <property type="component" value="Unassembled WGS sequence"/>
</dbReference>